<dbReference type="Proteomes" id="UP000316726">
    <property type="component" value="Chromosome 5"/>
</dbReference>
<evidence type="ECO:0000259" key="14">
    <source>
        <dbReference type="PROSITE" id="PS50405"/>
    </source>
</evidence>
<dbReference type="InterPro" id="IPR036249">
    <property type="entry name" value="Thioredoxin-like_sf"/>
</dbReference>
<feature type="domain" description="Alanyl-transfer RNA synthetases family profile" evidence="15">
    <location>
        <begin position="256"/>
        <end position="1021"/>
    </location>
</feature>
<evidence type="ECO:0000256" key="4">
    <source>
        <dbReference type="ARBA" id="ARBA00022723"/>
    </source>
</evidence>
<dbReference type="SMART" id="SM00863">
    <property type="entry name" value="tRNA_SAD"/>
    <property type="match status" value="1"/>
</dbReference>
<dbReference type="GO" id="GO:0070143">
    <property type="term" value="P:mitochondrial alanyl-tRNA aminoacylation"/>
    <property type="evidence" value="ECO:0007669"/>
    <property type="project" value="UniProtKB-UniRule"/>
</dbReference>
<keyword evidence="7 12" id="KW-0067">ATP-binding</keyword>
<dbReference type="PROSITE" id="PS50860">
    <property type="entry name" value="AA_TRNA_LIGASE_II_ALA"/>
    <property type="match status" value="1"/>
</dbReference>
<dbReference type="HAMAP" id="MF_00036_B">
    <property type="entry name" value="Ala_tRNA_synth_B"/>
    <property type="match status" value="1"/>
</dbReference>
<keyword evidence="17" id="KW-1185">Reference proteome</keyword>
<evidence type="ECO:0000256" key="12">
    <source>
        <dbReference type="HAMAP-Rule" id="MF_03133"/>
    </source>
</evidence>
<dbReference type="SUPFAM" id="SSF55681">
    <property type="entry name" value="Class II aaRS and biotin synthetases"/>
    <property type="match status" value="1"/>
</dbReference>
<evidence type="ECO:0000256" key="8">
    <source>
        <dbReference type="ARBA" id="ARBA00022884"/>
    </source>
</evidence>
<dbReference type="Gene3D" id="3.30.980.10">
    <property type="entry name" value="Threonyl-trna Synthetase, Chain A, domain 2"/>
    <property type="match status" value="1"/>
</dbReference>
<comment type="subunit">
    <text evidence="12">Monomer.</text>
</comment>
<dbReference type="PROSITE" id="PS50405">
    <property type="entry name" value="GST_CTER"/>
    <property type="match status" value="1"/>
</dbReference>
<sequence length="1215" mass="134356">MVYTLYALGPSLYKIKAAALVNGTWKDVVEKPVVLGLTNATPSFLERNPRGQVPTLEVEGGSIVESNAICRYLCNESLSRLSTGKNEYAVSSKPVYPRDPMTRALVDCWLDIDCELFLTVKDVFDLLLGFKKGDKRENVELRKKMNDYLNAMETKLRESTYLVGDFMTLADIVLFVDLSIYFLYMLKKKDKAKKFPCLSRWFSTMAQHPAMKESIGHLLSGDKMDKDEFVYEYPLDPKVENPAKWLFPEIFGEEKWSGARTRQAFLDFFELKGHTFVRSSPVVPHDDPTLLFANAGMNQFKPIFMGKADPNSQLGKLKRATNTQKCIRAGGKHNDLDDVGKDTYHHTFFEMLGNWSFGDFFKVEAINWAWELLTKVYKLPADRMYATYFGGNKEQGLEPDNEARDIWLKILPASQVMPFGTKDNFWEMGDTGPCGPCTELHFDRVGGRDASSMVNMDDPSVIEIWNLVFIQYNREPSGKLKPLPNKHVDTGMGFERIASVLQNKMSNYDTDIFVPIFDEIQTLTQAPREYRGGVGPVEDPDNVDMAYRVIADHIRTLCISIADGARPGNEGREYVLRRVLRRAVRYGREVLKAKEGFFSKLVPIVVRVMGDVFPELEKHQAKITEIIAEEEKSFGRTLTKGIERFKKASKQVLEDHKASKSTKTPMLAGAEAFVLWDTFGFPVDLTQLMAEEYKMGVDMDGFNAAMEEAKEKSRAGGKNKGGAGAGLRIESEQTAHLKDVLKLAPTQDNHKFSDKDVAAKVCAILSSKSNSFIDKVEGDEVVALVVDATSFYAEMGGQVADSGVIEINGGKATFQVMDAKTAAGYVFHIGKLQKGSACKGDSCTVKVDYTRRHKISNNHTCTHLLNLALRANVSEDVQQKGSLVDDEKLRFDFNNNKPVDAKKLSKIEKQIKGDIDKGLQVFYKEVSLKDGKDIHGLRAVFGETYPDPVRVVSIGKPVDALLKDPKSPENYNYSVEFCGGTHLANTKEAESFAILSEEGIAKGVRRIAAATGKLATEAHKRGSELKTKAGKLDGVKDATALQAELNNMRAEVDQAVIPVVAKNEIRGVLDKHARKIIDMAKKAAAGNKKKAVETAVESVKKMAGEGKKAGVLTIDVGLDNKALQQAVDASLTAESSFSLIVFSSDAKKKKVMAYAGVSKEALDKGFDAPKWIRESLAICGGKGGGKPNRAQGQGPGIDKLEEAISKAQELASSLG</sequence>
<dbReference type="GO" id="GO:0002161">
    <property type="term" value="F:aminoacyl-tRNA deacylase activity"/>
    <property type="evidence" value="ECO:0007669"/>
    <property type="project" value="TreeGrafter"/>
</dbReference>
<evidence type="ECO:0000259" key="13">
    <source>
        <dbReference type="PROSITE" id="PS50404"/>
    </source>
</evidence>
<dbReference type="PANTHER" id="PTHR11777">
    <property type="entry name" value="ALANYL-TRNA SYNTHETASE"/>
    <property type="match status" value="1"/>
</dbReference>
<organism evidence="16 17">
    <name type="scientific">Chloropicon primus</name>
    <dbReference type="NCBI Taxonomy" id="1764295"/>
    <lineage>
        <taxon>Eukaryota</taxon>
        <taxon>Viridiplantae</taxon>
        <taxon>Chlorophyta</taxon>
        <taxon>Chloropicophyceae</taxon>
        <taxon>Chloropicales</taxon>
        <taxon>Chloropicaceae</taxon>
        <taxon>Chloropicon</taxon>
    </lineage>
</organism>
<dbReference type="Gene3D" id="3.10.310.40">
    <property type="match status" value="1"/>
</dbReference>
<evidence type="ECO:0000313" key="17">
    <source>
        <dbReference type="Proteomes" id="UP000316726"/>
    </source>
</evidence>
<dbReference type="InterPro" id="IPR040079">
    <property type="entry name" value="Glutathione_S-Trfase"/>
</dbReference>
<dbReference type="PRINTS" id="PR00980">
    <property type="entry name" value="TRNASYNTHALA"/>
</dbReference>
<dbReference type="InterPro" id="IPR010987">
    <property type="entry name" value="Glutathione-S-Trfase_C-like"/>
</dbReference>
<keyword evidence="6 12" id="KW-0862">Zinc</keyword>
<dbReference type="Pfam" id="PF00043">
    <property type="entry name" value="GST_C"/>
    <property type="match status" value="1"/>
</dbReference>
<dbReference type="PANTHER" id="PTHR11777:SF9">
    <property type="entry name" value="ALANINE--TRNA LIGASE, CYTOPLASMIC"/>
    <property type="match status" value="1"/>
</dbReference>
<feature type="domain" description="GST C-terminal" evidence="14">
    <location>
        <begin position="99"/>
        <end position="233"/>
    </location>
</feature>
<evidence type="ECO:0000256" key="1">
    <source>
        <dbReference type="ARBA" id="ARBA00008429"/>
    </source>
</evidence>
<evidence type="ECO:0000256" key="3">
    <source>
        <dbReference type="ARBA" id="ARBA00022598"/>
    </source>
</evidence>
<keyword evidence="3 12" id="KW-0436">Ligase</keyword>
<dbReference type="CDD" id="cd00673">
    <property type="entry name" value="AlaRS_core"/>
    <property type="match status" value="1"/>
</dbReference>
<dbReference type="EMBL" id="CP031038">
    <property type="protein sequence ID" value="QDZ21374.1"/>
    <property type="molecule type" value="Genomic_DNA"/>
</dbReference>
<comment type="cofactor">
    <cofactor evidence="12">
        <name>Zn(2+)</name>
        <dbReference type="ChEBI" id="CHEBI:29105"/>
    </cofactor>
    <text evidence="12">Binds 1 zinc ion per subunit.</text>
</comment>
<feature type="binding site" evidence="12">
    <location>
        <position position="978"/>
    </location>
    <ligand>
        <name>Zn(2+)</name>
        <dbReference type="ChEBI" id="CHEBI:29105"/>
    </ligand>
</feature>
<evidence type="ECO:0000256" key="7">
    <source>
        <dbReference type="ARBA" id="ARBA00022840"/>
    </source>
</evidence>
<dbReference type="InterPro" id="IPR018162">
    <property type="entry name" value="Ala-tRNA-ligase_IIc_anticod-bd"/>
</dbReference>
<keyword evidence="2 12" id="KW-0820">tRNA-binding</keyword>
<keyword evidence="12" id="KW-0496">Mitochondrion</keyword>
<dbReference type="SUPFAM" id="SSF50447">
    <property type="entry name" value="Translation proteins"/>
    <property type="match status" value="1"/>
</dbReference>
<dbReference type="GO" id="GO:0005524">
    <property type="term" value="F:ATP binding"/>
    <property type="evidence" value="ECO:0007669"/>
    <property type="project" value="UniProtKB-UniRule"/>
</dbReference>
<dbReference type="SUPFAM" id="SSF47616">
    <property type="entry name" value="GST C-terminal domain-like"/>
    <property type="match status" value="1"/>
</dbReference>
<dbReference type="FunFam" id="3.30.980.10:FF:000004">
    <property type="entry name" value="Alanine--tRNA ligase, cytoplasmic"/>
    <property type="match status" value="1"/>
</dbReference>
<dbReference type="InterPro" id="IPR009000">
    <property type="entry name" value="Transl_B-barrel_sf"/>
</dbReference>
<dbReference type="InterPro" id="IPR004045">
    <property type="entry name" value="Glutathione_S-Trfase_N"/>
</dbReference>
<keyword evidence="4 12" id="KW-0479">Metal-binding</keyword>
<evidence type="ECO:0000256" key="11">
    <source>
        <dbReference type="ARBA" id="ARBA00048300"/>
    </source>
</evidence>
<dbReference type="Pfam" id="PF02798">
    <property type="entry name" value="GST_N"/>
    <property type="match status" value="1"/>
</dbReference>
<comment type="function">
    <text evidence="12">Catalyzes the attachment of alanine to tRNA(Ala) in a two-step reaction: alanine is first activated by ATP to form Ala-AMP and then transferred to the acceptor end of tRNA(Ala). Also edits incorrectly charged tRNA(Ala) via its editing domain.</text>
</comment>
<dbReference type="EC" id="6.1.1.7" evidence="12"/>
<dbReference type="InterPro" id="IPR036282">
    <property type="entry name" value="Glutathione-S-Trfase_C_sf"/>
</dbReference>
<dbReference type="InterPro" id="IPR023033">
    <property type="entry name" value="Ala_tRNA_ligase_euk/bac"/>
</dbReference>
<feature type="binding site" evidence="12">
    <location>
        <position position="859"/>
    </location>
    <ligand>
        <name>Zn(2+)</name>
        <dbReference type="ChEBI" id="CHEBI:29105"/>
    </ligand>
</feature>
<reference evidence="16 17" key="1">
    <citation type="submission" date="2018-07" db="EMBL/GenBank/DDBJ databases">
        <title>The complete nuclear genome of the prasinophyte Chloropicon primus (CCMP1205).</title>
        <authorList>
            <person name="Pombert J.-F."/>
            <person name="Otis C."/>
            <person name="Turmel M."/>
            <person name="Lemieux C."/>
        </authorList>
    </citation>
    <scope>NUCLEOTIDE SEQUENCE [LARGE SCALE GENOMIC DNA]</scope>
    <source>
        <strain evidence="16 17">CCMP1205</strain>
    </source>
</reference>
<evidence type="ECO:0000256" key="5">
    <source>
        <dbReference type="ARBA" id="ARBA00022741"/>
    </source>
</evidence>
<dbReference type="GO" id="GO:0000049">
    <property type="term" value="F:tRNA binding"/>
    <property type="evidence" value="ECO:0007669"/>
    <property type="project" value="UniProtKB-KW"/>
</dbReference>
<keyword evidence="8 12" id="KW-0694">RNA-binding</keyword>
<gene>
    <name evidence="16" type="ORF">A3770_05p38920</name>
</gene>
<comment type="catalytic activity">
    <reaction evidence="11 12">
        <text>tRNA(Ala) + L-alanine + ATP = L-alanyl-tRNA(Ala) + AMP + diphosphate</text>
        <dbReference type="Rhea" id="RHEA:12540"/>
        <dbReference type="Rhea" id="RHEA-COMP:9657"/>
        <dbReference type="Rhea" id="RHEA-COMP:9923"/>
        <dbReference type="ChEBI" id="CHEBI:30616"/>
        <dbReference type="ChEBI" id="CHEBI:33019"/>
        <dbReference type="ChEBI" id="CHEBI:57972"/>
        <dbReference type="ChEBI" id="CHEBI:78442"/>
        <dbReference type="ChEBI" id="CHEBI:78497"/>
        <dbReference type="ChEBI" id="CHEBI:456215"/>
        <dbReference type="EC" id="6.1.1.7"/>
    </reaction>
</comment>
<dbReference type="Gene3D" id="3.30.930.10">
    <property type="entry name" value="Bira Bifunctional Protein, Domain 2"/>
    <property type="match status" value="1"/>
</dbReference>
<dbReference type="Pfam" id="PF07973">
    <property type="entry name" value="tRNA_SAD"/>
    <property type="match status" value="1"/>
</dbReference>
<dbReference type="GO" id="GO:0009507">
    <property type="term" value="C:chloroplast"/>
    <property type="evidence" value="ECO:0007669"/>
    <property type="project" value="TreeGrafter"/>
</dbReference>
<keyword evidence="10 12" id="KW-0030">Aminoacyl-tRNA synthetase</keyword>
<evidence type="ECO:0000256" key="9">
    <source>
        <dbReference type="ARBA" id="ARBA00022917"/>
    </source>
</evidence>
<dbReference type="FunFam" id="3.30.930.10:FF:000011">
    <property type="entry name" value="Alanine--tRNA ligase, cytoplasmic"/>
    <property type="match status" value="1"/>
</dbReference>
<comment type="domain">
    <text evidence="12">Consists of three domains; the N-terminal catalytic domain, the editing domain and the C-terminal C-Ala domain. The editing domain removes incorrectly charged amino acids, while the C-Ala domain, along with tRNA(Ala), serves as a bridge to cooperatively bring together the editing and aminoacylation centers thus stimulating deacylation of misacylated tRNAs.</text>
</comment>
<dbReference type="Gene3D" id="3.40.30.10">
    <property type="entry name" value="Glutaredoxin"/>
    <property type="match status" value="1"/>
</dbReference>
<dbReference type="InterPro" id="IPR018165">
    <property type="entry name" value="Ala-tRNA-synth_IIc_core"/>
</dbReference>
<comment type="subcellular location">
    <subcellularLocation>
        <location evidence="12">Mitochondrion</location>
    </subcellularLocation>
    <subcellularLocation>
        <location evidence="12">Cytoplasm</location>
    </subcellularLocation>
</comment>
<comment type="similarity">
    <text evidence="1">Belongs to the class-II aminoacyl-tRNA synthetase family. Alax-L subfamily.</text>
</comment>
<dbReference type="SUPFAM" id="SSF55186">
    <property type="entry name" value="ThrRS/AlaRS common domain"/>
    <property type="match status" value="1"/>
</dbReference>
<keyword evidence="5 12" id="KW-0547">Nucleotide-binding</keyword>
<evidence type="ECO:0000256" key="6">
    <source>
        <dbReference type="ARBA" id="ARBA00022833"/>
    </source>
</evidence>
<dbReference type="AlphaFoldDB" id="A0A5B8MMV0"/>
<dbReference type="STRING" id="1764295.A0A5B8MMV0"/>
<evidence type="ECO:0000256" key="10">
    <source>
        <dbReference type="ARBA" id="ARBA00023146"/>
    </source>
</evidence>
<dbReference type="GO" id="GO:0004813">
    <property type="term" value="F:alanine-tRNA ligase activity"/>
    <property type="evidence" value="ECO:0007669"/>
    <property type="project" value="UniProtKB-UniRule"/>
</dbReference>
<dbReference type="InterPro" id="IPR004046">
    <property type="entry name" value="GST_C"/>
</dbReference>
<dbReference type="InterPro" id="IPR050058">
    <property type="entry name" value="Ala-tRNA_ligase"/>
</dbReference>
<proteinExistence type="inferred from homology"/>
<dbReference type="InterPro" id="IPR018164">
    <property type="entry name" value="Ala-tRNA-synth_IIc_N"/>
</dbReference>
<dbReference type="SUPFAM" id="SSF52833">
    <property type="entry name" value="Thioredoxin-like"/>
    <property type="match status" value="1"/>
</dbReference>
<name>A0A5B8MMV0_9CHLO</name>
<dbReference type="NCBIfam" id="TIGR00344">
    <property type="entry name" value="alaS"/>
    <property type="match status" value="1"/>
</dbReference>
<feature type="domain" description="GST N-terminal" evidence="13">
    <location>
        <begin position="1"/>
        <end position="81"/>
    </location>
</feature>
<dbReference type="InterPro" id="IPR003156">
    <property type="entry name" value="DHHA1_dom"/>
</dbReference>
<dbReference type="FunFam" id="3.10.310.40:FF:000001">
    <property type="entry name" value="Alanine--tRNA ligase"/>
    <property type="match status" value="1"/>
</dbReference>
<feature type="binding site" evidence="12">
    <location>
        <position position="863"/>
    </location>
    <ligand>
        <name>Zn(2+)</name>
        <dbReference type="ChEBI" id="CHEBI:29105"/>
    </ligand>
</feature>
<dbReference type="InterPro" id="IPR002318">
    <property type="entry name" value="Ala-tRNA-lgiase_IIc"/>
</dbReference>
<dbReference type="InterPro" id="IPR045864">
    <property type="entry name" value="aa-tRNA-synth_II/BPL/LPL"/>
</dbReference>
<dbReference type="PROSITE" id="PS50404">
    <property type="entry name" value="GST_NTER"/>
    <property type="match status" value="1"/>
</dbReference>
<keyword evidence="9 12" id="KW-0648">Protein biosynthesis</keyword>
<dbReference type="GO" id="GO:0008270">
    <property type="term" value="F:zinc ion binding"/>
    <property type="evidence" value="ECO:0007669"/>
    <property type="project" value="UniProtKB-UniRule"/>
</dbReference>
<accession>A0A5B8MMV0</accession>
<dbReference type="Pfam" id="PF02272">
    <property type="entry name" value="DHHA1"/>
    <property type="match status" value="1"/>
</dbReference>
<dbReference type="InterPro" id="IPR012947">
    <property type="entry name" value="tRNA_SAD"/>
</dbReference>
<keyword evidence="12" id="KW-0963">Cytoplasm</keyword>
<evidence type="ECO:0000259" key="15">
    <source>
        <dbReference type="PROSITE" id="PS50860"/>
    </source>
</evidence>
<dbReference type="Gene3D" id="2.40.30.130">
    <property type="match status" value="1"/>
</dbReference>
<dbReference type="InterPro" id="IPR018163">
    <property type="entry name" value="Thr/Ala-tRNA-synth_IIc_edit"/>
</dbReference>
<dbReference type="SUPFAM" id="SSF101353">
    <property type="entry name" value="Putative anticodon-binding domain of alanyl-tRNA synthetase (AlaRS)"/>
    <property type="match status" value="1"/>
</dbReference>
<evidence type="ECO:0000256" key="2">
    <source>
        <dbReference type="ARBA" id="ARBA00022555"/>
    </source>
</evidence>
<dbReference type="GO" id="GO:0005739">
    <property type="term" value="C:mitochondrion"/>
    <property type="evidence" value="ECO:0007669"/>
    <property type="project" value="UniProtKB-SubCell"/>
</dbReference>
<dbReference type="OrthoDB" id="2423964at2759"/>
<dbReference type="Pfam" id="PF01411">
    <property type="entry name" value="tRNA-synt_2c"/>
    <property type="match status" value="1"/>
</dbReference>
<dbReference type="Gene3D" id="1.20.1050.10">
    <property type="match status" value="1"/>
</dbReference>
<dbReference type="SFLD" id="SFLDS00019">
    <property type="entry name" value="Glutathione_Transferase_(cytos"/>
    <property type="match status" value="1"/>
</dbReference>
<evidence type="ECO:0000313" key="16">
    <source>
        <dbReference type="EMBL" id="QDZ21374.1"/>
    </source>
</evidence>
<protein>
    <recommendedName>
        <fullName evidence="12">Alanine--tRNA ligase</fullName>
        <ecNumber evidence="12">6.1.1.7</ecNumber>
    </recommendedName>
    <alternativeName>
        <fullName evidence="12">Alanyl-tRNA synthetase</fullName>
        <shortName evidence="12">AlaRS</shortName>
    </alternativeName>
</protein>
<feature type="binding site" evidence="12">
    <location>
        <position position="982"/>
    </location>
    <ligand>
        <name>Zn(2+)</name>
        <dbReference type="ChEBI" id="CHEBI:29105"/>
    </ligand>
</feature>